<protein>
    <submittedName>
        <fullName evidence="2">Uncharacterized protein</fullName>
    </submittedName>
</protein>
<evidence type="ECO:0000313" key="2">
    <source>
        <dbReference type="EMBL" id="KFM68240.1"/>
    </source>
</evidence>
<name>A0A087TT01_STEMI</name>
<proteinExistence type="predicted"/>
<keyword evidence="3" id="KW-1185">Reference proteome</keyword>
<dbReference type="Proteomes" id="UP000054359">
    <property type="component" value="Unassembled WGS sequence"/>
</dbReference>
<dbReference type="PANTHER" id="PTHR33964:SF1">
    <property type="entry name" value="RE45066P"/>
    <property type="match status" value="1"/>
</dbReference>
<dbReference type="OrthoDB" id="6422334at2759"/>
<organism evidence="2 3">
    <name type="scientific">Stegodyphus mimosarum</name>
    <name type="common">African social velvet spider</name>
    <dbReference type="NCBI Taxonomy" id="407821"/>
    <lineage>
        <taxon>Eukaryota</taxon>
        <taxon>Metazoa</taxon>
        <taxon>Ecdysozoa</taxon>
        <taxon>Arthropoda</taxon>
        <taxon>Chelicerata</taxon>
        <taxon>Arachnida</taxon>
        <taxon>Araneae</taxon>
        <taxon>Araneomorphae</taxon>
        <taxon>Entelegynae</taxon>
        <taxon>Eresoidea</taxon>
        <taxon>Eresidae</taxon>
        <taxon>Stegodyphus</taxon>
    </lineage>
</organism>
<evidence type="ECO:0000313" key="3">
    <source>
        <dbReference type="Proteomes" id="UP000054359"/>
    </source>
</evidence>
<sequence>MSKLYLTLLITLGILEIRTAYQGIGGTHFMCQDILRTCFGEINEDFSLPELEHMLPTTEEFTRMCPLMRKFFYCIRKKTRQCDRKRLEEIAIDDEYTRSIQFIMYNEAIVDFMCDDLLRAKGKNIQSCDECMAEFAEGFEPFNILPTEEDIRYLCPIKLRQYECIHNQKPTCSLGPPIEDLRKAAAAKQDGEESVVKELCNVRSRLHRDYIKTAPCANNYFKKFAENCIEEGRDEFRKFEQSENISDVNPQCLSLTYAVGCMAEGLQEACGKVARITFMDILQRTRIWEFDICPREDYIQSGKSMFFNYLNLSGKR</sequence>
<reference evidence="2 3" key="1">
    <citation type="submission" date="2013-11" db="EMBL/GenBank/DDBJ databases">
        <title>Genome sequencing of Stegodyphus mimosarum.</title>
        <authorList>
            <person name="Bechsgaard J."/>
        </authorList>
    </citation>
    <scope>NUCLEOTIDE SEQUENCE [LARGE SCALE GENOMIC DNA]</scope>
</reference>
<evidence type="ECO:0000256" key="1">
    <source>
        <dbReference type="SAM" id="SignalP"/>
    </source>
</evidence>
<accession>A0A087TT01</accession>
<feature type="signal peptide" evidence="1">
    <location>
        <begin position="1"/>
        <end position="20"/>
    </location>
</feature>
<gene>
    <name evidence="2" type="ORF">X975_12793</name>
</gene>
<dbReference type="PANTHER" id="PTHR33964">
    <property type="entry name" value="RE45066P-RELATED"/>
    <property type="match status" value="1"/>
</dbReference>
<dbReference type="AlphaFoldDB" id="A0A087TT01"/>
<keyword evidence="1" id="KW-0732">Signal</keyword>
<feature type="non-terminal residue" evidence="2">
    <location>
        <position position="316"/>
    </location>
</feature>
<dbReference type="EMBL" id="KK116615">
    <property type="protein sequence ID" value="KFM68240.1"/>
    <property type="molecule type" value="Genomic_DNA"/>
</dbReference>
<feature type="chain" id="PRO_5001829923" evidence="1">
    <location>
        <begin position="21"/>
        <end position="316"/>
    </location>
</feature>